<comment type="caution">
    <text evidence="1">The sequence shown here is derived from an EMBL/GenBank/DDBJ whole genome shotgun (WGS) entry which is preliminary data.</text>
</comment>
<dbReference type="AlphaFoldDB" id="A0AAD2HC69"/>
<organism evidence="1 2">
    <name type="scientific">Mycena citricolor</name>
    <dbReference type="NCBI Taxonomy" id="2018698"/>
    <lineage>
        <taxon>Eukaryota</taxon>
        <taxon>Fungi</taxon>
        <taxon>Dikarya</taxon>
        <taxon>Basidiomycota</taxon>
        <taxon>Agaricomycotina</taxon>
        <taxon>Agaricomycetes</taxon>
        <taxon>Agaricomycetidae</taxon>
        <taxon>Agaricales</taxon>
        <taxon>Marasmiineae</taxon>
        <taxon>Mycenaceae</taxon>
        <taxon>Mycena</taxon>
    </lineage>
</organism>
<reference evidence="1" key="1">
    <citation type="submission" date="2023-11" db="EMBL/GenBank/DDBJ databases">
        <authorList>
            <person name="De Vega J J."/>
            <person name="De Vega J J."/>
        </authorList>
    </citation>
    <scope>NUCLEOTIDE SEQUENCE</scope>
</reference>
<keyword evidence="2" id="KW-1185">Reference proteome</keyword>
<sequence>MTLDQLLSTSSNVLGTVALVFYTFPCPQHHLCAHVDHVLSDRAYYRRLSVETEPLESVMRSTLRASDTETLTGISTIRAEHCRSEYCRGCSRCVVKLADAGPTGQRAVPEHSASSLDRRLALLS</sequence>
<gene>
    <name evidence="1" type="ORF">MYCIT1_LOCUS16554</name>
</gene>
<proteinExistence type="predicted"/>
<name>A0AAD2HC69_9AGAR</name>
<dbReference type="Proteomes" id="UP001295794">
    <property type="component" value="Unassembled WGS sequence"/>
</dbReference>
<accession>A0AAD2HC69</accession>
<evidence type="ECO:0000313" key="1">
    <source>
        <dbReference type="EMBL" id="CAK5271487.1"/>
    </source>
</evidence>
<evidence type="ECO:0000313" key="2">
    <source>
        <dbReference type="Proteomes" id="UP001295794"/>
    </source>
</evidence>
<protein>
    <submittedName>
        <fullName evidence="1">Uncharacterized protein</fullName>
    </submittedName>
</protein>
<dbReference type="EMBL" id="CAVNYO010000172">
    <property type="protein sequence ID" value="CAK5271487.1"/>
    <property type="molecule type" value="Genomic_DNA"/>
</dbReference>